<proteinExistence type="inferred from homology"/>
<accession>A0A5C3MUP4</accession>
<gene>
    <name evidence="13" type="ORF">OE88DRAFT_1633734</name>
</gene>
<dbReference type="EMBL" id="ML213517">
    <property type="protein sequence ID" value="TFK49014.1"/>
    <property type="molecule type" value="Genomic_DNA"/>
</dbReference>
<dbReference type="SUPFAM" id="SSF51905">
    <property type="entry name" value="FAD/NAD(P)-binding domain"/>
    <property type="match status" value="1"/>
</dbReference>
<organism evidence="13 14">
    <name type="scientific">Heliocybe sulcata</name>
    <dbReference type="NCBI Taxonomy" id="5364"/>
    <lineage>
        <taxon>Eukaryota</taxon>
        <taxon>Fungi</taxon>
        <taxon>Dikarya</taxon>
        <taxon>Basidiomycota</taxon>
        <taxon>Agaricomycotina</taxon>
        <taxon>Agaricomycetes</taxon>
        <taxon>Gloeophyllales</taxon>
        <taxon>Gloeophyllaceae</taxon>
        <taxon>Heliocybe</taxon>
    </lineage>
</organism>
<dbReference type="InterPro" id="IPR004572">
    <property type="entry name" value="Protoporphyrinogen_oxidase"/>
</dbReference>
<dbReference type="InterPro" id="IPR002937">
    <property type="entry name" value="Amino_oxidase"/>
</dbReference>
<feature type="domain" description="Amine oxidase" evidence="12">
    <location>
        <begin position="13"/>
        <end position="487"/>
    </location>
</feature>
<protein>
    <recommendedName>
        <fullName evidence="4 11">Protoporphyrinogen oxidase</fullName>
        <ecNumber evidence="4 11">1.3.3.4</ecNumber>
    </recommendedName>
</protein>
<dbReference type="PANTHER" id="PTHR42923:SF3">
    <property type="entry name" value="PROTOPORPHYRINOGEN OXIDASE"/>
    <property type="match status" value="1"/>
</dbReference>
<comment type="pathway">
    <text evidence="2 11">Porphyrin-containing compound metabolism; protoporphyrin-IX biosynthesis; protoporphyrin-IX from protoporphyrinogen-IX: step 1/1.</text>
</comment>
<comment type="similarity">
    <text evidence="3 11">Belongs to the protoporphyrinogen/coproporphyrinogen oxidase family. Protoporphyrinogen oxidase subfamily.</text>
</comment>
<evidence type="ECO:0000256" key="1">
    <source>
        <dbReference type="ARBA" id="ARBA00002600"/>
    </source>
</evidence>
<evidence type="ECO:0000256" key="7">
    <source>
        <dbReference type="ARBA" id="ARBA00023002"/>
    </source>
</evidence>
<comment type="subcellular location">
    <subcellularLocation>
        <location evidence="11">Mitochondrion inner membrane</location>
    </subcellularLocation>
</comment>
<evidence type="ECO:0000256" key="5">
    <source>
        <dbReference type="ARBA" id="ARBA00022630"/>
    </source>
</evidence>
<keyword evidence="6 11" id="KW-0274">FAD</keyword>
<dbReference type="EC" id="1.3.3.4" evidence="4 11"/>
<evidence type="ECO:0000256" key="3">
    <source>
        <dbReference type="ARBA" id="ARBA00010551"/>
    </source>
</evidence>
<dbReference type="STRING" id="5364.A0A5C3MUP4"/>
<dbReference type="GO" id="GO:0005743">
    <property type="term" value="C:mitochondrial inner membrane"/>
    <property type="evidence" value="ECO:0007669"/>
    <property type="project" value="UniProtKB-SubCell"/>
</dbReference>
<evidence type="ECO:0000256" key="8">
    <source>
        <dbReference type="ARBA" id="ARBA00023133"/>
    </source>
</evidence>
<dbReference type="OrthoDB" id="438553at2759"/>
<reference evidence="13 14" key="1">
    <citation type="journal article" date="2019" name="Nat. Ecol. Evol.">
        <title>Megaphylogeny resolves global patterns of mushroom evolution.</title>
        <authorList>
            <person name="Varga T."/>
            <person name="Krizsan K."/>
            <person name="Foldi C."/>
            <person name="Dima B."/>
            <person name="Sanchez-Garcia M."/>
            <person name="Sanchez-Ramirez S."/>
            <person name="Szollosi G.J."/>
            <person name="Szarkandi J.G."/>
            <person name="Papp V."/>
            <person name="Albert L."/>
            <person name="Andreopoulos W."/>
            <person name="Angelini C."/>
            <person name="Antonin V."/>
            <person name="Barry K.W."/>
            <person name="Bougher N.L."/>
            <person name="Buchanan P."/>
            <person name="Buyck B."/>
            <person name="Bense V."/>
            <person name="Catcheside P."/>
            <person name="Chovatia M."/>
            <person name="Cooper J."/>
            <person name="Damon W."/>
            <person name="Desjardin D."/>
            <person name="Finy P."/>
            <person name="Geml J."/>
            <person name="Haridas S."/>
            <person name="Hughes K."/>
            <person name="Justo A."/>
            <person name="Karasinski D."/>
            <person name="Kautmanova I."/>
            <person name="Kiss B."/>
            <person name="Kocsube S."/>
            <person name="Kotiranta H."/>
            <person name="LaButti K.M."/>
            <person name="Lechner B.E."/>
            <person name="Liimatainen K."/>
            <person name="Lipzen A."/>
            <person name="Lukacs Z."/>
            <person name="Mihaltcheva S."/>
            <person name="Morgado L.N."/>
            <person name="Niskanen T."/>
            <person name="Noordeloos M.E."/>
            <person name="Ohm R.A."/>
            <person name="Ortiz-Santana B."/>
            <person name="Ovrebo C."/>
            <person name="Racz N."/>
            <person name="Riley R."/>
            <person name="Savchenko A."/>
            <person name="Shiryaev A."/>
            <person name="Soop K."/>
            <person name="Spirin V."/>
            <person name="Szebenyi C."/>
            <person name="Tomsovsky M."/>
            <person name="Tulloss R.E."/>
            <person name="Uehling J."/>
            <person name="Grigoriev I.V."/>
            <person name="Vagvolgyi C."/>
            <person name="Papp T."/>
            <person name="Martin F.M."/>
            <person name="Miettinen O."/>
            <person name="Hibbett D.S."/>
            <person name="Nagy L.G."/>
        </authorList>
    </citation>
    <scope>NUCLEOTIDE SEQUENCE [LARGE SCALE GENOMIC DNA]</scope>
    <source>
        <strain evidence="13 14">OMC1185</strain>
    </source>
</reference>
<evidence type="ECO:0000313" key="13">
    <source>
        <dbReference type="EMBL" id="TFK49014.1"/>
    </source>
</evidence>
<dbReference type="SUPFAM" id="SSF54373">
    <property type="entry name" value="FAD-linked reductases, C-terminal domain"/>
    <property type="match status" value="1"/>
</dbReference>
<dbReference type="InterPro" id="IPR050464">
    <property type="entry name" value="Zeta_carotene_desat/Oxidored"/>
</dbReference>
<dbReference type="NCBIfam" id="TIGR00562">
    <property type="entry name" value="proto_IX_ox"/>
    <property type="match status" value="1"/>
</dbReference>
<dbReference type="Pfam" id="PF01593">
    <property type="entry name" value="Amino_oxidase"/>
    <property type="match status" value="1"/>
</dbReference>
<dbReference type="Proteomes" id="UP000305948">
    <property type="component" value="Unassembled WGS sequence"/>
</dbReference>
<evidence type="ECO:0000256" key="4">
    <source>
        <dbReference type="ARBA" id="ARBA00012867"/>
    </source>
</evidence>
<dbReference type="Gene3D" id="3.50.50.60">
    <property type="entry name" value="FAD/NAD(P)-binding domain"/>
    <property type="match status" value="1"/>
</dbReference>
<evidence type="ECO:0000313" key="14">
    <source>
        <dbReference type="Proteomes" id="UP000305948"/>
    </source>
</evidence>
<sequence>MVPSHIAVVGGGLTGLSSAWHLARRFPQTAISVIEKESRFGGWIRSERIEVDDGNGHRESMVLEAGPRTLRPRSKAILELVHLLNLEESLITIPLTSPAAKSRFLHLPGRTGLAVLPSSFTSLFTSPFLRLMLPAIAREPFKAPNRPDGIKDEAFDSLLSRRFGPEFARTLGSALVHGVYAADSRQLSVRSAFPTIWTAEENGKGSIVRGFMQRRGTSEEPAYDLGDMEATMKAVSVYSFKDGMYALVDALLKSLKTRPNVRLLPNTAVTSLTSNEGGDTMQIVAGSEKLKPSHVVAALPLPQLAVIPPSSPLPHLTANPASSVTVMNIVFPPSSQSIHPPGFGYLIPRPQPPFEYDGTQPGILGTVFDSCSVGAQDIPLQSSTSASERFTKVTVMLGGPYKLTPEHTSVPTVLRHLSSHLSTTLPDPVLVRVHHHRDCIPTPTLGHLERMEELRRVLASGPWNGRFEVIGAGVTGVSLGECVEAGRKVGSNW</sequence>
<dbReference type="GO" id="GO:0006782">
    <property type="term" value="P:protoporphyrinogen IX biosynthetic process"/>
    <property type="evidence" value="ECO:0007669"/>
    <property type="project" value="UniProtKB-UniRule"/>
</dbReference>
<keyword evidence="7 11" id="KW-0560">Oxidoreductase</keyword>
<keyword evidence="14" id="KW-1185">Reference proteome</keyword>
<evidence type="ECO:0000259" key="12">
    <source>
        <dbReference type="Pfam" id="PF01593"/>
    </source>
</evidence>
<keyword evidence="5 11" id="KW-0285">Flavoprotein</keyword>
<evidence type="ECO:0000256" key="11">
    <source>
        <dbReference type="RuleBase" id="RU367069"/>
    </source>
</evidence>
<dbReference type="AlphaFoldDB" id="A0A5C3MUP4"/>
<dbReference type="GO" id="GO:0004729">
    <property type="term" value="F:oxygen-dependent protoporphyrinogen oxidase activity"/>
    <property type="evidence" value="ECO:0007669"/>
    <property type="project" value="UniProtKB-UniRule"/>
</dbReference>
<comment type="function">
    <text evidence="1 11">Catalyzes the 6-electron oxidation of protoporphyrinogen-IX to form protoporphyrin-IX.</text>
</comment>
<keyword evidence="8 11" id="KW-0350">Heme biosynthesis</keyword>
<evidence type="ECO:0000256" key="10">
    <source>
        <dbReference type="ARBA" id="ARBA00047554"/>
    </source>
</evidence>
<dbReference type="PANTHER" id="PTHR42923">
    <property type="entry name" value="PROTOPORPHYRINOGEN OXIDASE"/>
    <property type="match status" value="1"/>
</dbReference>
<name>A0A5C3MUP4_9AGAM</name>
<evidence type="ECO:0000256" key="9">
    <source>
        <dbReference type="ARBA" id="ARBA00023244"/>
    </source>
</evidence>
<dbReference type="InterPro" id="IPR036188">
    <property type="entry name" value="FAD/NAD-bd_sf"/>
</dbReference>
<dbReference type="UniPathway" id="UPA00251">
    <property type="reaction ID" value="UER00324"/>
</dbReference>
<evidence type="ECO:0000256" key="6">
    <source>
        <dbReference type="ARBA" id="ARBA00022827"/>
    </source>
</evidence>
<keyword evidence="9 11" id="KW-0627">Porphyrin biosynthesis</keyword>
<comment type="catalytic activity">
    <reaction evidence="10 11">
        <text>protoporphyrinogen IX + 3 O2 = protoporphyrin IX + 3 H2O2</text>
        <dbReference type="Rhea" id="RHEA:25576"/>
        <dbReference type="ChEBI" id="CHEBI:15379"/>
        <dbReference type="ChEBI" id="CHEBI:16240"/>
        <dbReference type="ChEBI" id="CHEBI:57306"/>
        <dbReference type="ChEBI" id="CHEBI:57307"/>
        <dbReference type="EC" id="1.3.3.4"/>
    </reaction>
</comment>
<evidence type="ECO:0000256" key="2">
    <source>
        <dbReference type="ARBA" id="ARBA00005073"/>
    </source>
</evidence>
<comment type="cofactor">
    <cofactor evidence="11">
        <name>FAD</name>
        <dbReference type="ChEBI" id="CHEBI:57692"/>
    </cofactor>
    <text evidence="11">Binds 1 FAD per subunit.</text>
</comment>